<dbReference type="AlphaFoldDB" id="M8C646"/>
<dbReference type="PANTHER" id="PTHR34145:SF76">
    <property type="entry name" value="FBD DOMAIN-CONTAINING PROTEIN"/>
    <property type="match status" value="1"/>
</dbReference>
<dbReference type="EnsemblPlants" id="EMT29719">
    <property type="protein sequence ID" value="EMT29719"/>
    <property type="gene ID" value="F775_03289"/>
</dbReference>
<feature type="domain" description="At1g61320/AtMIF1 LRR" evidence="6">
    <location>
        <begin position="368"/>
        <end position="484"/>
    </location>
</feature>
<evidence type="ECO:0000256" key="2">
    <source>
        <dbReference type="ARBA" id="ARBA00009993"/>
    </source>
</evidence>
<proteinExistence type="inferred from homology"/>
<dbReference type="InterPro" id="IPR011333">
    <property type="entry name" value="SKP1/BTB/POZ_sf"/>
</dbReference>
<accession>M8C646</accession>
<comment type="pathway">
    <text evidence="1">Protein modification; protein ubiquitination.</text>
</comment>
<dbReference type="InterPro" id="IPR055357">
    <property type="entry name" value="LRR_At1g61320_AtMIF1"/>
</dbReference>
<dbReference type="Pfam" id="PF00646">
    <property type="entry name" value="F-box"/>
    <property type="match status" value="1"/>
</dbReference>
<dbReference type="InterPro" id="IPR036047">
    <property type="entry name" value="F-box-like_dom_sf"/>
</dbReference>
<dbReference type="CDD" id="cd18322">
    <property type="entry name" value="BTB_POZ_SKP1"/>
    <property type="match status" value="1"/>
</dbReference>
<dbReference type="ExpressionAtlas" id="M8C646">
    <property type="expression patterns" value="baseline"/>
</dbReference>
<dbReference type="InterPro" id="IPR036296">
    <property type="entry name" value="SKP1-like_dim_sf"/>
</dbReference>
<dbReference type="SUPFAM" id="SSF81382">
    <property type="entry name" value="Skp1 dimerisation domain-like"/>
    <property type="match status" value="1"/>
</dbReference>
<feature type="domain" description="F-box" evidence="3">
    <location>
        <begin position="203"/>
        <end position="230"/>
    </location>
</feature>
<dbReference type="Pfam" id="PF03931">
    <property type="entry name" value="Skp1_POZ"/>
    <property type="match status" value="1"/>
</dbReference>
<dbReference type="SMART" id="SM00512">
    <property type="entry name" value="Skp1"/>
    <property type="match status" value="1"/>
</dbReference>
<dbReference type="Gene3D" id="3.30.710.10">
    <property type="entry name" value="Potassium Channel Kv1.1, Chain A"/>
    <property type="match status" value="1"/>
</dbReference>
<evidence type="ECO:0000259" key="3">
    <source>
        <dbReference type="Pfam" id="PF00646"/>
    </source>
</evidence>
<name>M8C646_AEGTA</name>
<sequence>MSSSTNKNRKMVRLHSSDGEEFEVAEEAIGGASAIIKGMLEEEEDSMVATNKVIPLPVTGPILSRVLEYVNRHSDEDGALYRDAPTADDPLRRFDDQFVQVDQDTLFDLMAAANYLEMQGLLDLTCRTVADQMLGKTTDEIRTHFYIHNDYTADEEEEHTEWQLAMEKLEPAASGHLPMMETMGERGSMDSSDCGATSGWSMDVLHDILSRLSIRDVVRMSILSREWRQLRICHPDLVLTLDTFLARTQVLVVVVTNQKIETTEFITNVNNLLRPLWSTSTTGTTTLDKFVIEFCLRRNDKYHIDRWVNFGTASRAKHIALDFTEFTYFDSSCCKNMYIFPLCKFSGQNGSCVKSLNLGYVPRFTEAQSRFSNLRNLNMNLLDHYFDPEDTSWVLGLVDLLELTPLLAEMELHIIKNGPRCWLPEPKMVTAVQGPLHRHLRSVHMSGICHVLGLIELALYILGNATVLERMVINPVAHPNRLTDDIHSFSEPVSVDEWDNYYIDETRVIAKQHLDRDEFRHILTFL</sequence>
<reference evidence="7" key="1">
    <citation type="submission" date="2015-06" db="UniProtKB">
        <authorList>
            <consortium name="EnsemblPlants"/>
        </authorList>
    </citation>
    <scope>IDENTIFICATION</scope>
</reference>
<feature type="domain" description="SKP1 component dimerisation" evidence="4">
    <location>
        <begin position="119"/>
        <end position="158"/>
    </location>
</feature>
<dbReference type="InterPro" id="IPR016073">
    <property type="entry name" value="Skp1_comp_POZ"/>
</dbReference>
<evidence type="ECO:0000313" key="7">
    <source>
        <dbReference type="EnsemblPlants" id="EMT29719"/>
    </source>
</evidence>
<evidence type="ECO:0000259" key="6">
    <source>
        <dbReference type="Pfam" id="PF23622"/>
    </source>
</evidence>
<dbReference type="GO" id="GO:0006511">
    <property type="term" value="P:ubiquitin-dependent protein catabolic process"/>
    <property type="evidence" value="ECO:0007669"/>
    <property type="project" value="InterPro"/>
</dbReference>
<dbReference type="SUPFAM" id="SSF81383">
    <property type="entry name" value="F-box domain"/>
    <property type="match status" value="1"/>
</dbReference>
<evidence type="ECO:0000259" key="4">
    <source>
        <dbReference type="Pfam" id="PF01466"/>
    </source>
</evidence>
<evidence type="ECO:0000259" key="5">
    <source>
        <dbReference type="Pfam" id="PF03931"/>
    </source>
</evidence>
<dbReference type="InterPro" id="IPR001232">
    <property type="entry name" value="SKP1-like"/>
</dbReference>
<dbReference type="InterPro" id="IPR001810">
    <property type="entry name" value="F-box_dom"/>
</dbReference>
<protein>
    <submittedName>
        <fullName evidence="7">SKP1-like protein 4</fullName>
    </submittedName>
</protein>
<organism evidence="7">
    <name type="scientific">Aegilops tauschii</name>
    <name type="common">Tausch's goatgrass</name>
    <name type="synonym">Aegilops squarrosa</name>
    <dbReference type="NCBI Taxonomy" id="37682"/>
    <lineage>
        <taxon>Eukaryota</taxon>
        <taxon>Viridiplantae</taxon>
        <taxon>Streptophyta</taxon>
        <taxon>Embryophyta</taxon>
        <taxon>Tracheophyta</taxon>
        <taxon>Spermatophyta</taxon>
        <taxon>Magnoliopsida</taxon>
        <taxon>Liliopsida</taxon>
        <taxon>Poales</taxon>
        <taxon>Poaceae</taxon>
        <taxon>BOP clade</taxon>
        <taxon>Pooideae</taxon>
        <taxon>Triticodae</taxon>
        <taxon>Triticeae</taxon>
        <taxon>Triticinae</taxon>
        <taxon>Aegilops</taxon>
    </lineage>
</organism>
<dbReference type="InterPro" id="IPR053772">
    <property type="entry name" value="At1g61320/At1g61330-like"/>
</dbReference>
<dbReference type="PANTHER" id="PTHR34145">
    <property type="entry name" value="OS02G0105600 PROTEIN"/>
    <property type="match status" value="1"/>
</dbReference>
<evidence type="ECO:0000256" key="1">
    <source>
        <dbReference type="ARBA" id="ARBA00004906"/>
    </source>
</evidence>
<dbReference type="Pfam" id="PF01466">
    <property type="entry name" value="Skp1"/>
    <property type="match status" value="1"/>
</dbReference>
<feature type="domain" description="SKP1 component POZ" evidence="5">
    <location>
        <begin position="10"/>
        <end position="74"/>
    </location>
</feature>
<dbReference type="SUPFAM" id="SSF54695">
    <property type="entry name" value="POZ domain"/>
    <property type="match status" value="1"/>
</dbReference>
<dbReference type="Pfam" id="PF23622">
    <property type="entry name" value="LRR_At1g61320_AtMIF1"/>
    <property type="match status" value="1"/>
</dbReference>
<dbReference type="GO" id="GO:0009867">
    <property type="term" value="P:jasmonic acid mediated signaling pathway"/>
    <property type="evidence" value="ECO:0007669"/>
    <property type="project" value="UniProtKB-ARBA"/>
</dbReference>
<comment type="similarity">
    <text evidence="2">Belongs to the SKP1 family.</text>
</comment>
<dbReference type="InterPro" id="IPR016072">
    <property type="entry name" value="Skp1_comp_dimer"/>
</dbReference>